<feature type="signal peptide" evidence="1">
    <location>
        <begin position="1"/>
        <end position="24"/>
    </location>
</feature>
<dbReference type="Pfam" id="PF13668">
    <property type="entry name" value="Ferritin_2"/>
    <property type="match status" value="1"/>
</dbReference>
<dbReference type="EMBL" id="CP115611">
    <property type="protein sequence ID" value="WBW70870.1"/>
    <property type="molecule type" value="Genomic_DNA"/>
</dbReference>
<dbReference type="AlphaFoldDB" id="A0AAE9W7I7"/>
<dbReference type="KEGG" id="som:SOMG_02035"/>
<feature type="chain" id="PRO_5042126672" evidence="1">
    <location>
        <begin position="25"/>
        <end position="403"/>
    </location>
</feature>
<keyword evidence="3" id="KW-1185">Reference proteome</keyword>
<dbReference type="Proteomes" id="UP001212411">
    <property type="component" value="Chromosome 1"/>
</dbReference>
<protein>
    <submittedName>
        <fullName evidence="2">Ferritin related conserved fungal protein</fullName>
    </submittedName>
</protein>
<evidence type="ECO:0000313" key="2">
    <source>
        <dbReference type="EMBL" id="WBW70870.1"/>
    </source>
</evidence>
<dbReference type="GeneID" id="80875517"/>
<name>A0AAE9W7I7_9SCHI</name>
<gene>
    <name evidence="2" type="primary">rds1</name>
    <name evidence="2" type="ORF">SOMG_02035</name>
</gene>
<evidence type="ECO:0000256" key="1">
    <source>
        <dbReference type="SAM" id="SignalP"/>
    </source>
</evidence>
<dbReference type="PANTHER" id="PTHR38705">
    <property type="entry name" value="PROTEIN RDS1"/>
    <property type="match status" value="1"/>
</dbReference>
<dbReference type="PANTHER" id="PTHR38705:SF1">
    <property type="entry name" value="PROTEIN RDS1"/>
    <property type="match status" value="1"/>
</dbReference>
<dbReference type="RefSeq" id="XP_056035113.1">
    <property type="nucleotide sequence ID" value="XM_056180828.1"/>
</dbReference>
<dbReference type="InterPro" id="IPR039254">
    <property type="entry name" value="Rds1"/>
</dbReference>
<accession>A0AAE9W7I7</accession>
<keyword evidence="1" id="KW-0732">Signal</keyword>
<evidence type="ECO:0000313" key="3">
    <source>
        <dbReference type="Proteomes" id="UP001212411"/>
    </source>
</evidence>
<proteinExistence type="predicted"/>
<sequence length="403" mass="43822">MGFSFTASLLAGAALAKGVLSAQAIPTEFSGVGGVAANLTYNATGDFNTSTQPAAYTPAGGIVPLEPSPTYAPLSDFDYQSLSLALYHEYFEYDLFNYGLTRFSDEEFDAAGINAEYRHLIRFMAQQELGHIELISNMLGPDAPKACQYKYDFDSVGGFLDFAQKQTQWTESGVYGFLEHLDSRAAANLLLQSITTEARQEMSLRQLQGLFPYPVWFETGLPQSFAWTLVSPYIVSCPAENHKVVWQNFPGLHVVSPPTATNFTNGSYPQYPNGTYMYPAAVSTNRTLPLSLPGQIVEFSWEAPGQPIGPNTSYITNTTAKGQPQFAAWISQLNITYTPLNLTGNNSGATYQPSVHLYNDSTQQVINGSSFVVLTDVALPLTPFNLSAINEHIVAGPAVYASG</sequence>
<reference evidence="2 3" key="1">
    <citation type="journal article" date="2023" name="G3 (Bethesda)">
        <title>A high-quality reference genome for the fission yeast Schizosaccharomyces osmophilus.</title>
        <authorList>
            <person name="Jia G.S."/>
            <person name="Zhang W.C."/>
            <person name="Liang Y."/>
            <person name="Liu X.H."/>
            <person name="Rhind N."/>
            <person name="Pidoux A."/>
            <person name="Brysch-Herzberg M."/>
            <person name="Du L.L."/>
        </authorList>
    </citation>
    <scope>NUCLEOTIDE SEQUENCE [LARGE SCALE GENOMIC DNA]</scope>
    <source>
        <strain evidence="2 3">CBS 15793</strain>
    </source>
</reference>
<organism evidence="2 3">
    <name type="scientific">Schizosaccharomyces osmophilus</name>
    <dbReference type="NCBI Taxonomy" id="2545709"/>
    <lineage>
        <taxon>Eukaryota</taxon>
        <taxon>Fungi</taxon>
        <taxon>Dikarya</taxon>
        <taxon>Ascomycota</taxon>
        <taxon>Taphrinomycotina</taxon>
        <taxon>Schizosaccharomycetes</taxon>
        <taxon>Schizosaccharomycetales</taxon>
        <taxon>Schizosaccharomycetaceae</taxon>
        <taxon>Schizosaccharomyces</taxon>
    </lineage>
</organism>